<gene>
    <name evidence="2" type="ORF">EAH86_15540</name>
</gene>
<dbReference type="EMBL" id="RCZM01000005">
    <property type="protein sequence ID" value="TPG14950.1"/>
    <property type="molecule type" value="Genomic_DNA"/>
</dbReference>
<evidence type="ECO:0000256" key="1">
    <source>
        <dbReference type="SAM" id="MobiDB-lite"/>
    </source>
</evidence>
<feature type="region of interest" description="Disordered" evidence="1">
    <location>
        <begin position="1"/>
        <end position="20"/>
    </location>
</feature>
<organism evidence="2 3">
    <name type="scientific">Pedococcus bigeumensis</name>
    <dbReference type="NCBI Taxonomy" id="433644"/>
    <lineage>
        <taxon>Bacteria</taxon>
        <taxon>Bacillati</taxon>
        <taxon>Actinomycetota</taxon>
        <taxon>Actinomycetes</taxon>
        <taxon>Micrococcales</taxon>
        <taxon>Intrasporangiaceae</taxon>
        <taxon>Pedococcus</taxon>
    </lineage>
</organism>
<name>A0A502CQZ5_9MICO</name>
<keyword evidence="3" id="KW-1185">Reference proteome</keyword>
<evidence type="ECO:0000313" key="3">
    <source>
        <dbReference type="Proteomes" id="UP000317722"/>
    </source>
</evidence>
<sequence>MNGLPSVEARNRSSEVKSTRRWSLSKVSTAVTLRPPLVNTPRTWVESSAVHRMGASRMAPGANTTRSLNTVTVSPWSISGPAASTTGTMDITLARIVALAPMNWCRTVTGRPDRVASMMKARWGRGP</sequence>
<dbReference type="Proteomes" id="UP000317722">
    <property type="component" value="Unassembled WGS sequence"/>
</dbReference>
<comment type="caution">
    <text evidence="2">The sequence shown here is derived from an EMBL/GenBank/DDBJ whole genome shotgun (WGS) entry which is preliminary data.</text>
</comment>
<reference evidence="2 3" key="1">
    <citation type="journal article" date="2019" name="Environ. Microbiol.">
        <title>Species interactions and distinct microbial communities in high Arctic permafrost affected cryosols are associated with the CH4 and CO2 gas fluxes.</title>
        <authorList>
            <person name="Altshuler I."/>
            <person name="Hamel J."/>
            <person name="Turney S."/>
            <person name="Magnuson E."/>
            <person name="Levesque R."/>
            <person name="Greer C."/>
            <person name="Whyte L.G."/>
        </authorList>
    </citation>
    <scope>NUCLEOTIDE SEQUENCE [LARGE SCALE GENOMIC DNA]</scope>
    <source>
        <strain evidence="2 3">S9.3A</strain>
    </source>
</reference>
<proteinExistence type="predicted"/>
<feature type="compositionally biased region" description="Basic and acidic residues" evidence="1">
    <location>
        <begin position="9"/>
        <end position="18"/>
    </location>
</feature>
<accession>A0A502CQZ5</accession>
<protein>
    <submittedName>
        <fullName evidence="2">Uncharacterized protein</fullName>
    </submittedName>
</protein>
<evidence type="ECO:0000313" key="2">
    <source>
        <dbReference type="EMBL" id="TPG14950.1"/>
    </source>
</evidence>
<dbReference type="AlphaFoldDB" id="A0A502CQZ5"/>